<dbReference type="STRING" id="1000565.METUNv1_00910"/>
<dbReference type="Pfam" id="PF02687">
    <property type="entry name" value="FtsX"/>
    <property type="match status" value="2"/>
</dbReference>
<comment type="subcellular location">
    <subcellularLocation>
        <location evidence="1">Cell membrane</location>
        <topology evidence="1">Multi-pass membrane protein</topology>
    </subcellularLocation>
</comment>
<dbReference type="eggNOG" id="COG3127">
    <property type="taxonomic scope" value="Bacteria"/>
</dbReference>
<evidence type="ECO:0000256" key="1">
    <source>
        <dbReference type="ARBA" id="ARBA00004651"/>
    </source>
</evidence>
<evidence type="ECO:0000313" key="9">
    <source>
        <dbReference type="EMBL" id="EGK73071.1"/>
    </source>
</evidence>
<feature type="transmembrane region" description="Helical" evidence="6">
    <location>
        <begin position="754"/>
        <end position="777"/>
    </location>
</feature>
<reference evidence="9 10" key="1">
    <citation type="journal article" date="2011" name="J. Bacteriol.">
        <title>Genome sequence of Methyloversatilis universalis FAM5T, a methylotrophic representative of the order Rhodocyclales.</title>
        <authorList>
            <person name="Kittichotirat W."/>
            <person name="Good N.M."/>
            <person name="Hall R."/>
            <person name="Bringel F."/>
            <person name="Lajus A."/>
            <person name="Medigue C."/>
            <person name="Smalley N.E."/>
            <person name="Beck D."/>
            <person name="Bumgarner R."/>
            <person name="Vuilleumier S."/>
            <person name="Kalyuzhnaya M.G."/>
        </authorList>
    </citation>
    <scope>NUCLEOTIDE SEQUENCE [LARGE SCALE GENOMIC DNA]</scope>
    <source>
        <strain evidence="10">ATCC BAA-1314 / JCM 13912 / FAM5</strain>
    </source>
</reference>
<feature type="transmembrane region" description="Helical" evidence="6">
    <location>
        <begin position="789"/>
        <end position="811"/>
    </location>
</feature>
<dbReference type="InterPro" id="IPR038766">
    <property type="entry name" value="Membrane_comp_ABC_pdt"/>
</dbReference>
<proteinExistence type="predicted"/>
<organism evidence="9 10">
    <name type="scientific">Methyloversatilis universalis (strain ATCC BAA-1314 / DSM 25237 / JCM 13912 / CCUG 52030 / FAM5)</name>
    <dbReference type="NCBI Taxonomy" id="1000565"/>
    <lineage>
        <taxon>Bacteria</taxon>
        <taxon>Pseudomonadati</taxon>
        <taxon>Pseudomonadota</taxon>
        <taxon>Betaproteobacteria</taxon>
        <taxon>Nitrosomonadales</taxon>
        <taxon>Sterolibacteriaceae</taxon>
        <taxon>Methyloversatilis</taxon>
    </lineage>
</organism>
<dbReference type="InterPro" id="IPR025857">
    <property type="entry name" value="MacB_PCD"/>
</dbReference>
<evidence type="ECO:0000256" key="3">
    <source>
        <dbReference type="ARBA" id="ARBA00022692"/>
    </source>
</evidence>
<dbReference type="AlphaFoldDB" id="F5R9K1"/>
<evidence type="ECO:0000259" key="8">
    <source>
        <dbReference type="Pfam" id="PF12704"/>
    </source>
</evidence>
<dbReference type="PANTHER" id="PTHR30287:SF1">
    <property type="entry name" value="INNER MEMBRANE PROTEIN"/>
    <property type="match status" value="1"/>
</dbReference>
<feature type="transmembrane region" description="Helical" evidence="6">
    <location>
        <begin position="309"/>
        <end position="331"/>
    </location>
</feature>
<dbReference type="InterPro" id="IPR003838">
    <property type="entry name" value="ABC3_permease_C"/>
</dbReference>
<evidence type="ECO:0000256" key="5">
    <source>
        <dbReference type="ARBA" id="ARBA00023136"/>
    </source>
</evidence>
<dbReference type="PANTHER" id="PTHR30287">
    <property type="entry name" value="MEMBRANE COMPONENT OF PREDICTED ABC SUPERFAMILY METABOLITE UPTAKE TRANSPORTER"/>
    <property type="match status" value="1"/>
</dbReference>
<dbReference type="Proteomes" id="UP000005019">
    <property type="component" value="Unassembled WGS sequence"/>
</dbReference>
<feature type="transmembrane region" description="Helical" evidence="6">
    <location>
        <begin position="391"/>
        <end position="413"/>
    </location>
</feature>
<keyword evidence="4 6" id="KW-1133">Transmembrane helix</keyword>
<keyword evidence="3 6" id="KW-0812">Transmembrane</keyword>
<feature type="transmembrane region" description="Helical" evidence="6">
    <location>
        <begin position="465"/>
        <end position="487"/>
    </location>
</feature>
<feature type="domain" description="ABC3 transporter permease C-terminal" evidence="7">
    <location>
        <begin position="705"/>
        <end position="810"/>
    </location>
</feature>
<accession>F5R9K1</accession>
<dbReference type="OrthoDB" id="5292592at2"/>
<keyword evidence="5 6" id="KW-0472">Membrane</keyword>
<feature type="transmembrane region" description="Helical" evidence="6">
    <location>
        <begin position="419"/>
        <end position="444"/>
    </location>
</feature>
<feature type="transmembrane region" description="Helical" evidence="6">
    <location>
        <begin position="699"/>
        <end position="722"/>
    </location>
</feature>
<evidence type="ECO:0000259" key="7">
    <source>
        <dbReference type="Pfam" id="PF02687"/>
    </source>
</evidence>
<dbReference type="EMBL" id="AFHG01000030">
    <property type="protein sequence ID" value="EGK73071.1"/>
    <property type="molecule type" value="Genomic_DNA"/>
</dbReference>
<evidence type="ECO:0000256" key="2">
    <source>
        <dbReference type="ARBA" id="ARBA00022475"/>
    </source>
</evidence>
<dbReference type="GO" id="GO:0005886">
    <property type="term" value="C:plasma membrane"/>
    <property type="evidence" value="ECO:0007669"/>
    <property type="project" value="UniProtKB-SubCell"/>
</dbReference>
<dbReference type="Pfam" id="PF12704">
    <property type="entry name" value="MacB_PCD"/>
    <property type="match status" value="1"/>
</dbReference>
<evidence type="ECO:0000313" key="10">
    <source>
        <dbReference type="Proteomes" id="UP000005019"/>
    </source>
</evidence>
<sequence length="826" mass="87685">MKSDLLLAARMALRDFRAGELRVLGLALVLAVAALTSVSFFTDRVARSVTKEANQLLGGDLLVAGDRPLPAALSAEAQTRGLRSVNTWTFTSMASTADGAQLVGVKAVSEGYPLRGRVRTAPALNAPDADIRAIPAPGTVWLDERATAALGVRSGDTVNLGALRLTVAAVLTFESDRGANFFAIVPRLMMNAADLPASGLMQEGSRIMYRLHLAGDDAAVRSYAAWVKPQLARGQKVESVEEAQPEVRGALDRAQKFLRLAAMLAVVFAAVAVGLAARRYMQRHLDGCAVMRCLGATQARLTRLFLIEFLLLGLLACGIGCLAGYLTQFGVEALLAGLWAAPLPPPGPLPLVYGYAVGMVLILGFVWPQLLKLRRVSTLRVLRRDWDDADVVSWGAYAFGLACLSALIVLMAGDLVLGAVVVGGFVAACALYAAAAWGALALVARLRGGTAGGWRYGMACLTRRRVASTVQIAALGLGLTAVLLLVIARGDLLDAWRGRLPADAPNRFILNIQPDQRDAVRALFAEAGLPAPELLPMSRARLTAINGRAVSPDDYPEARARRLVEREFNLSWSDHLQVGNRLSGGQWNASVPSFSVEAGLAKTLGIRPGDRLRFEIAGQQVESAVGSLRELEWDSMNVNFFVVATPGVLEDFPASYITSFHLPADRAGFTNTLVARFPNLTAVDVDAMVRQFRALMDQLAAAVSVVFGFALLAGVIVLFAAIESTHDERRFELAVLRTLGARDRQLRASLAAEFAILGALAGGLAAIGALVLTVLLARQVFQLPYVPAAGLPLAALAFSILAVLAAGMTGLRGTLKAPALASLRAL</sequence>
<evidence type="ECO:0000256" key="4">
    <source>
        <dbReference type="ARBA" id="ARBA00022989"/>
    </source>
</evidence>
<gene>
    <name evidence="9" type="ORF">METUNv1_00910</name>
</gene>
<comment type="caution">
    <text evidence="9">The sequence shown here is derived from an EMBL/GenBank/DDBJ whole genome shotgun (WGS) entry which is preliminary data.</text>
</comment>
<feature type="domain" description="MacB-like periplasmic core" evidence="8">
    <location>
        <begin position="26"/>
        <end position="212"/>
    </location>
</feature>
<keyword evidence="10" id="KW-1185">Reference proteome</keyword>
<feature type="transmembrane region" description="Helical" evidence="6">
    <location>
        <begin position="351"/>
        <end position="370"/>
    </location>
</feature>
<feature type="domain" description="ABC3 transporter permease C-terminal" evidence="7">
    <location>
        <begin position="261"/>
        <end position="376"/>
    </location>
</feature>
<feature type="transmembrane region" description="Helical" evidence="6">
    <location>
        <begin position="21"/>
        <end position="41"/>
    </location>
</feature>
<feature type="transmembrane region" description="Helical" evidence="6">
    <location>
        <begin position="257"/>
        <end position="277"/>
    </location>
</feature>
<dbReference type="RefSeq" id="WP_008059259.1">
    <property type="nucleotide sequence ID" value="NZ_AFHG01000030.1"/>
</dbReference>
<name>F5R9K1_METUF</name>
<protein>
    <submittedName>
        <fullName evidence="9">Inner membrane transport permease</fullName>
    </submittedName>
</protein>
<keyword evidence="2" id="KW-1003">Cell membrane</keyword>
<evidence type="ECO:0000256" key="6">
    <source>
        <dbReference type="SAM" id="Phobius"/>
    </source>
</evidence>